<protein>
    <recommendedName>
        <fullName evidence="1">Transposon Tn7 transposition protein TnsD C-terminal domain-containing protein</fullName>
    </recommendedName>
</protein>
<gene>
    <name evidence="2" type="ORF">CBM2589_B10303</name>
</gene>
<sequence length="488" mass="54538">MECFNPLPMADETAQSLAIAVGYAGGNREAKSLVDQCFRRGGPLIYSLPCRLHQWESSIGLAYGTGRQILLEYTCFPAFAAGMDERTLANAIGQLASGTRSRTSFPRLQPLLECGHRYGLRCPVCSEVGGGQLGRSASFRKHCFPFVSRCGLHEETLMLADDCSAYEAAMLQPSTGANAKNSRLYAWAAMQLLKTEPTGDIRTKLLEQMVMLGYANEGCRWKAARFSVAWAALSKEGFEDVRLSLMAASEEFPLVLMRGLTRTERPMHPAFLALLCWFLFREAEARAVVPAGDAARTSSIPKAAPELLKHAPPQCHIEERRRKWLHHGAAHPSATRTELRRSLYCVWQWLYRHDAEWLLQNEPAAIRKPAPKNCRFTVGPVLAARIEASKIDDKDARGMPHTHTKYQNRVRYGMSDYAYDRLLRENPALANGCFTRQELVGLRTDHLRYSKGVDVSSYSLATRARALSLRPETLGGAEIQTTKNRKDN</sequence>
<dbReference type="Pfam" id="PF15978">
    <property type="entry name" value="TnsD"/>
    <property type="match status" value="1"/>
</dbReference>
<reference evidence="2" key="1">
    <citation type="submission" date="2018-01" db="EMBL/GenBank/DDBJ databases">
        <authorList>
            <person name="Clerissi C."/>
        </authorList>
    </citation>
    <scope>NUCLEOTIDE SEQUENCE</scope>
    <source>
        <strain evidence="2">Cupriavidus taiwanensis STM 3521</strain>
    </source>
</reference>
<organism evidence="2">
    <name type="scientific">Cupriavidus taiwanensis</name>
    <dbReference type="NCBI Taxonomy" id="164546"/>
    <lineage>
        <taxon>Bacteria</taxon>
        <taxon>Pseudomonadati</taxon>
        <taxon>Pseudomonadota</taxon>
        <taxon>Betaproteobacteria</taxon>
        <taxon>Burkholderiales</taxon>
        <taxon>Burkholderiaceae</taxon>
        <taxon>Cupriavidus</taxon>
    </lineage>
</organism>
<comment type="caution">
    <text evidence="2">The sequence shown here is derived from an EMBL/GenBank/DDBJ whole genome shotgun (WGS) entry which is preliminary data.</text>
</comment>
<dbReference type="AlphaFoldDB" id="A0A375B8L5"/>
<feature type="domain" description="Transposon Tn7 transposition protein TnsD C-terminal" evidence="1">
    <location>
        <begin position="317"/>
        <end position="368"/>
    </location>
</feature>
<evidence type="ECO:0000313" key="2">
    <source>
        <dbReference type="EMBL" id="SOY40022.1"/>
    </source>
</evidence>
<name>A0A375B8L5_9BURK</name>
<dbReference type="InterPro" id="IPR032750">
    <property type="entry name" value="TnsD_C"/>
</dbReference>
<evidence type="ECO:0000259" key="1">
    <source>
        <dbReference type="Pfam" id="PF15978"/>
    </source>
</evidence>
<dbReference type="Proteomes" id="UP000256297">
    <property type="component" value="Chromosome CBM2589_b"/>
</dbReference>
<accession>A0A375B8L5</accession>
<proteinExistence type="predicted"/>
<dbReference type="EMBL" id="OFSP01000001">
    <property type="protein sequence ID" value="SOY40022.1"/>
    <property type="molecule type" value="Genomic_DNA"/>
</dbReference>